<sequence>MQQSNSNTSLSTSYGGGGGGGTIGGSGLVSINSSSSGLNSNNINNNANNTDINSGGYGRPDDSEDQLLLRLPPHLSDKLKRMLRQKHIDVPIDFQFKTDRQIQFKFDDQEFNASLCDLPCIIESHKTFDKLSFYKTADIGQMIIVHDNNNNNMDQSNNNVNNNSGISEQQLQLQQQNYKLNSGITPPTKDIVKKRYKNYNREKVTELAKLEEALVRTIKPAYSEQEDIEFVSLADLKDKYGTDLFSQNSREPVIFEEKAEEQFALDDDMDSGEEDEVDESDIEHQIRTIKIKTPSYMMKPPHQQSLNNNNSNNNSNRHDSDDDSRHHRRSHERSPLDSHKSPSSAEKRERKQRSDKGRERGHHHPNSSSSHSNNNNNNNPTVTTPTIGSTSLSNPLKIKLSYNSIPTSPEFKPPEERSILSPQPTSISARSPLSPGSGDERRRSKKSSSSSSSISPQSPRGGEERKRKRDRDHSPHRSSRNSSGNNNNSNNNIITPSKSMEDIQPNLNISINPASPQLTNLGSSTPTTTTTTSINSPPTNSNVSSPPLQSISTPPSIPVNTTTTTTTNQQPVDNTSPSLRHAQTIPIISPIINSMEAIPTTPTTPATPMSIAEQPTPPIPSQSSKSNNDSELFNLVSNLRRLQQESQSNKSKLEKAQHSYNSAPNKMIKDRSKAKVDELIKIQEAKEQEIELLESQIMELKSSNN</sequence>
<keyword evidence="5" id="KW-0539">Nucleus</keyword>
<feature type="compositionally biased region" description="Polar residues" evidence="6">
    <location>
        <begin position="505"/>
        <end position="522"/>
    </location>
</feature>
<evidence type="ECO:0000256" key="5">
    <source>
        <dbReference type="ARBA" id="ARBA00023242"/>
    </source>
</evidence>
<evidence type="ECO:0000256" key="1">
    <source>
        <dbReference type="ARBA" id="ARBA00004123"/>
    </source>
</evidence>
<feature type="compositionally biased region" description="Polar residues" evidence="6">
    <location>
        <begin position="420"/>
        <end position="431"/>
    </location>
</feature>
<reference evidence="8" key="1">
    <citation type="submission" date="2020-01" db="EMBL/GenBank/DDBJ databases">
        <title>Development of genomics and gene disruption for Polysphondylium violaceum indicates a role for the polyketide synthase stlB in stalk morphogenesis.</title>
        <authorList>
            <person name="Narita B."/>
            <person name="Kawabe Y."/>
            <person name="Kin K."/>
            <person name="Saito T."/>
            <person name="Gibbs R."/>
            <person name="Kuspa A."/>
            <person name="Muzny D."/>
            <person name="Queller D."/>
            <person name="Richards S."/>
            <person name="Strassman J."/>
            <person name="Sucgang R."/>
            <person name="Worley K."/>
            <person name="Schaap P."/>
        </authorList>
    </citation>
    <scope>NUCLEOTIDE SEQUENCE</scope>
    <source>
        <strain evidence="8">QSvi11</strain>
    </source>
</reference>
<dbReference type="AlphaFoldDB" id="A0A8J4Q3J1"/>
<feature type="compositionally biased region" description="Basic and acidic residues" evidence="6">
    <location>
        <begin position="332"/>
        <end position="358"/>
    </location>
</feature>
<evidence type="ECO:0000313" key="9">
    <source>
        <dbReference type="Proteomes" id="UP000695562"/>
    </source>
</evidence>
<feature type="compositionally biased region" description="Polar residues" evidence="6">
    <location>
        <begin position="381"/>
        <end position="392"/>
    </location>
</feature>
<accession>A0A8J4Q3J1</accession>
<feature type="region of interest" description="Disordered" evidence="6">
    <location>
        <begin position="262"/>
        <end position="392"/>
    </location>
</feature>
<dbReference type="SMART" id="SM01370">
    <property type="entry name" value="TAFII55_N"/>
    <property type="match status" value="1"/>
</dbReference>
<gene>
    <name evidence="8" type="ORF">CYY_000568</name>
</gene>
<feature type="compositionally biased region" description="Low complexity" evidence="6">
    <location>
        <begin position="366"/>
        <end position="380"/>
    </location>
</feature>
<dbReference type="Pfam" id="PF04658">
    <property type="entry name" value="TAFII55_N"/>
    <property type="match status" value="1"/>
</dbReference>
<feature type="compositionally biased region" description="Low complexity" evidence="6">
    <location>
        <begin position="523"/>
        <end position="572"/>
    </location>
</feature>
<dbReference type="Proteomes" id="UP000695562">
    <property type="component" value="Unassembled WGS sequence"/>
</dbReference>
<feature type="compositionally biased region" description="Low complexity" evidence="6">
    <location>
        <begin position="480"/>
        <end position="492"/>
    </location>
</feature>
<feature type="compositionally biased region" description="Low complexity" evidence="6">
    <location>
        <begin position="599"/>
        <end position="608"/>
    </location>
</feature>
<dbReference type="CDD" id="cd08047">
    <property type="entry name" value="TAF7"/>
    <property type="match status" value="1"/>
</dbReference>
<feature type="compositionally biased region" description="Low complexity" evidence="6">
    <location>
        <begin position="447"/>
        <end position="460"/>
    </location>
</feature>
<dbReference type="GO" id="GO:0051123">
    <property type="term" value="P:RNA polymerase II preinitiation complex assembly"/>
    <property type="evidence" value="ECO:0007669"/>
    <property type="project" value="TreeGrafter"/>
</dbReference>
<keyword evidence="3" id="KW-0805">Transcription regulation</keyword>
<comment type="similarity">
    <text evidence="2">Belongs to the TAF7 family.</text>
</comment>
<dbReference type="PANTHER" id="PTHR12228:SF0">
    <property type="entry name" value="TATA-BOX BINDING PROTEIN ASSOCIATED FACTOR 7"/>
    <property type="match status" value="1"/>
</dbReference>
<comment type="subcellular location">
    <subcellularLocation>
        <location evidence="1">Nucleus</location>
    </subcellularLocation>
</comment>
<feature type="region of interest" description="Disordered" evidence="6">
    <location>
        <begin position="599"/>
        <end position="629"/>
    </location>
</feature>
<feature type="domain" description="TAFII55 protein conserved region" evidence="7">
    <location>
        <begin position="63"/>
        <end position="227"/>
    </location>
</feature>
<feature type="region of interest" description="Disordered" evidence="6">
    <location>
        <begin position="643"/>
        <end position="671"/>
    </location>
</feature>
<dbReference type="InterPro" id="IPR037817">
    <property type="entry name" value="TAF7"/>
</dbReference>
<dbReference type="GO" id="GO:0005669">
    <property type="term" value="C:transcription factor TFIID complex"/>
    <property type="evidence" value="ECO:0007669"/>
    <property type="project" value="InterPro"/>
</dbReference>
<proteinExistence type="inferred from homology"/>
<feature type="compositionally biased region" description="Basic and acidic residues" evidence="6">
    <location>
        <begin position="461"/>
        <end position="475"/>
    </location>
</feature>
<comment type="caution">
    <text evidence="8">The sequence shown here is derived from an EMBL/GenBank/DDBJ whole genome shotgun (WGS) entry which is preliminary data.</text>
</comment>
<keyword evidence="4" id="KW-0804">Transcription</keyword>
<evidence type="ECO:0000256" key="6">
    <source>
        <dbReference type="SAM" id="MobiDB-lite"/>
    </source>
</evidence>
<dbReference type="GO" id="GO:0016251">
    <property type="term" value="F:RNA polymerase II general transcription initiation factor activity"/>
    <property type="evidence" value="ECO:0007669"/>
    <property type="project" value="TreeGrafter"/>
</dbReference>
<name>A0A8J4Q3J1_9MYCE</name>
<dbReference type="PANTHER" id="PTHR12228">
    <property type="entry name" value="TRANSCRIPTION INITIATION FACTOR TFIID 55 KD SUBUNIT-RELATED"/>
    <property type="match status" value="1"/>
</dbReference>
<feature type="compositionally biased region" description="Basic and acidic residues" evidence="6">
    <location>
        <begin position="316"/>
        <end position="325"/>
    </location>
</feature>
<dbReference type="OrthoDB" id="153872at2759"/>
<feature type="region of interest" description="Disordered" evidence="6">
    <location>
        <begin position="405"/>
        <end position="581"/>
    </location>
</feature>
<keyword evidence="9" id="KW-1185">Reference proteome</keyword>
<dbReference type="InterPro" id="IPR006751">
    <property type="entry name" value="TAFII55_prot_cons_reg"/>
</dbReference>
<evidence type="ECO:0000256" key="4">
    <source>
        <dbReference type="ARBA" id="ARBA00023163"/>
    </source>
</evidence>
<feature type="compositionally biased region" description="Acidic residues" evidence="6">
    <location>
        <begin position="263"/>
        <end position="281"/>
    </location>
</feature>
<evidence type="ECO:0000256" key="2">
    <source>
        <dbReference type="ARBA" id="ARBA00009368"/>
    </source>
</evidence>
<organism evidence="8 9">
    <name type="scientific">Polysphondylium violaceum</name>
    <dbReference type="NCBI Taxonomy" id="133409"/>
    <lineage>
        <taxon>Eukaryota</taxon>
        <taxon>Amoebozoa</taxon>
        <taxon>Evosea</taxon>
        <taxon>Eumycetozoa</taxon>
        <taxon>Dictyostelia</taxon>
        <taxon>Dictyosteliales</taxon>
        <taxon>Dictyosteliaceae</taxon>
        <taxon>Polysphondylium</taxon>
    </lineage>
</organism>
<protein>
    <recommendedName>
        <fullName evidence="7">TAFII55 protein conserved region domain-containing protein</fullName>
    </recommendedName>
</protein>
<evidence type="ECO:0000259" key="7">
    <source>
        <dbReference type="SMART" id="SM01370"/>
    </source>
</evidence>
<evidence type="ECO:0000256" key="3">
    <source>
        <dbReference type="ARBA" id="ARBA00023015"/>
    </source>
</evidence>
<dbReference type="EMBL" id="AJWJ01000011">
    <property type="protein sequence ID" value="KAF2078097.1"/>
    <property type="molecule type" value="Genomic_DNA"/>
</dbReference>
<evidence type="ECO:0000313" key="8">
    <source>
        <dbReference type="EMBL" id="KAF2078097.1"/>
    </source>
</evidence>